<name>A0A8S9K6C3_BRACR</name>
<keyword evidence="1" id="KW-0472">Membrane</keyword>
<evidence type="ECO:0000313" key="2">
    <source>
        <dbReference type="EMBL" id="KAF2589143.1"/>
    </source>
</evidence>
<accession>A0A8S9K6C3</accession>
<evidence type="ECO:0000256" key="1">
    <source>
        <dbReference type="SAM" id="Phobius"/>
    </source>
</evidence>
<feature type="transmembrane region" description="Helical" evidence="1">
    <location>
        <begin position="51"/>
        <end position="68"/>
    </location>
</feature>
<keyword evidence="1" id="KW-1133">Transmembrane helix</keyword>
<protein>
    <submittedName>
        <fullName evidence="2">Uncharacterized protein</fullName>
    </submittedName>
</protein>
<dbReference type="EMBL" id="QGKY02000190">
    <property type="protein sequence ID" value="KAF2589143.1"/>
    <property type="molecule type" value="Genomic_DNA"/>
</dbReference>
<organism evidence="2">
    <name type="scientific">Brassica cretica</name>
    <name type="common">Mustard</name>
    <dbReference type="NCBI Taxonomy" id="69181"/>
    <lineage>
        <taxon>Eukaryota</taxon>
        <taxon>Viridiplantae</taxon>
        <taxon>Streptophyta</taxon>
        <taxon>Embryophyta</taxon>
        <taxon>Tracheophyta</taxon>
        <taxon>Spermatophyta</taxon>
        <taxon>Magnoliopsida</taxon>
        <taxon>eudicotyledons</taxon>
        <taxon>Gunneridae</taxon>
        <taxon>Pentapetalae</taxon>
        <taxon>rosids</taxon>
        <taxon>malvids</taxon>
        <taxon>Brassicales</taxon>
        <taxon>Brassicaceae</taxon>
        <taxon>Brassiceae</taxon>
        <taxon>Brassica</taxon>
    </lineage>
</organism>
<comment type="caution">
    <text evidence="2">The sequence shown here is derived from an EMBL/GenBank/DDBJ whole genome shotgun (WGS) entry which is preliminary data.</text>
</comment>
<keyword evidence="1" id="KW-0812">Transmembrane</keyword>
<proteinExistence type="predicted"/>
<dbReference type="AlphaFoldDB" id="A0A8S9K6C3"/>
<reference evidence="2" key="1">
    <citation type="submission" date="2019-12" db="EMBL/GenBank/DDBJ databases">
        <title>Genome sequencing and annotation of Brassica cretica.</title>
        <authorList>
            <person name="Studholme D.J."/>
            <person name="Sarris P.F."/>
        </authorList>
    </citation>
    <scope>NUCLEOTIDE SEQUENCE</scope>
    <source>
        <strain evidence="2">PFS-102/07</strain>
        <tissue evidence="2">Leaf</tissue>
    </source>
</reference>
<sequence>MSSSASSLGDREQWESVMKRFEFQETRLEKMEEEAMRTKMSEEMIESYDRIWFMCLVSKMVMFFMWICDVKFRT</sequence>
<gene>
    <name evidence="2" type="ORF">F2Q70_00038784</name>
</gene>